<dbReference type="Proteomes" id="UP000001450">
    <property type="component" value="Chromosome 12"/>
</dbReference>
<name>A0A144A1J3_PLAF7</name>
<dbReference type="InterPro" id="IPR007052">
    <property type="entry name" value="CS_dom"/>
</dbReference>
<feature type="domain" description="CS" evidence="3">
    <location>
        <begin position="24"/>
        <end position="112"/>
    </location>
</feature>
<feature type="chain" id="PRO_5007516046" evidence="2">
    <location>
        <begin position="21"/>
        <end position="186"/>
    </location>
</feature>
<proteinExistence type="inferred from homology"/>
<gene>
    <name evidence="4" type="ORF">PF3D7_1251000</name>
</gene>
<evidence type="ECO:0000313" key="4">
    <source>
        <dbReference type="EMBL" id="CZT99665.1"/>
    </source>
</evidence>
<dbReference type="KEGG" id="pfa:PF3D7_1251000"/>
<dbReference type="InParanoid" id="A0A144A1J3"/>
<organism evidence="4 5">
    <name type="scientific">Plasmodium falciparum (isolate 3D7)</name>
    <dbReference type="NCBI Taxonomy" id="36329"/>
    <lineage>
        <taxon>Eukaryota</taxon>
        <taxon>Sar</taxon>
        <taxon>Alveolata</taxon>
        <taxon>Apicomplexa</taxon>
        <taxon>Aconoidasida</taxon>
        <taxon>Haemosporida</taxon>
        <taxon>Plasmodiidae</taxon>
        <taxon>Plasmodium</taxon>
        <taxon>Plasmodium (Laverania)</taxon>
    </lineage>
</organism>
<dbReference type="EMBL" id="LN999947">
    <property type="protein sequence ID" value="CZT99665.1"/>
    <property type="molecule type" value="Genomic_DNA"/>
</dbReference>
<evidence type="ECO:0000256" key="1">
    <source>
        <dbReference type="ARBA" id="ARBA00025733"/>
    </source>
</evidence>
<evidence type="ECO:0000259" key="3">
    <source>
        <dbReference type="PROSITE" id="PS51203"/>
    </source>
</evidence>
<keyword evidence="5" id="KW-1185">Reference proteome</keyword>
<dbReference type="SMR" id="A0A144A1J3"/>
<dbReference type="PANTHER" id="PTHR22932:SF1">
    <property type="entry name" value="CO-CHAPERONE PROTEIN DAF-41"/>
    <property type="match status" value="1"/>
</dbReference>
<dbReference type="Gene3D" id="2.60.40.790">
    <property type="match status" value="1"/>
</dbReference>
<protein>
    <submittedName>
        <fullName evidence="4">HSP20-like chaperone, putative</fullName>
    </submittedName>
</protein>
<dbReference type="GO" id="GO:0005829">
    <property type="term" value="C:cytosol"/>
    <property type="evidence" value="ECO:0000318"/>
    <property type="project" value="GO_Central"/>
</dbReference>
<dbReference type="AlphaFoldDB" id="A0A144A1J3"/>
<sequence>MTNILLFFNILWMSTLFVSANVDKEVPTVKWGQNSSQLTLIVSIPKMEKEEIQFKENIIYVSAINKDGKHYELILNLLRPIIPENCSYSVLQKGLKLKVHKQIKEPCWKRLTKEKEKQHFLIKDKILGDGNDCEEAKEIWFSYYMFHKRKMNSPPSKNESNKKKDLVENIIENLKNEHPNFSLHEY</sequence>
<dbReference type="SUPFAM" id="SSF49764">
    <property type="entry name" value="HSP20-like chaperones"/>
    <property type="match status" value="1"/>
</dbReference>
<dbReference type="GeneID" id="811542"/>
<dbReference type="OrthoDB" id="1564555at2759"/>
<dbReference type="GO" id="GO:0006457">
    <property type="term" value="P:protein folding"/>
    <property type="evidence" value="ECO:0000318"/>
    <property type="project" value="GO_Central"/>
</dbReference>
<dbReference type="GO" id="GO:0051879">
    <property type="term" value="F:Hsp90 protein binding"/>
    <property type="evidence" value="ECO:0000318"/>
    <property type="project" value="GO_Central"/>
</dbReference>
<dbReference type="PANTHER" id="PTHR22932">
    <property type="entry name" value="TELOMERASE-BINDING PROTEIN P23 HSP90 CO-CHAPERONE"/>
    <property type="match status" value="1"/>
</dbReference>
<dbReference type="InterPro" id="IPR008978">
    <property type="entry name" value="HSP20-like_chaperone"/>
</dbReference>
<dbReference type="PaxDb" id="5833-PFL2450c"/>
<dbReference type="InterPro" id="IPR045250">
    <property type="entry name" value="p23-like"/>
</dbReference>
<comment type="similarity">
    <text evidence="1">Belongs to the p23/wos2 family.</text>
</comment>
<dbReference type="Pfam" id="PF04969">
    <property type="entry name" value="CS"/>
    <property type="match status" value="1"/>
</dbReference>
<feature type="signal peptide" evidence="2">
    <location>
        <begin position="1"/>
        <end position="20"/>
    </location>
</feature>
<dbReference type="PROSITE" id="PS51203">
    <property type="entry name" value="CS"/>
    <property type="match status" value="1"/>
</dbReference>
<dbReference type="GO" id="GO:0005634">
    <property type="term" value="C:nucleus"/>
    <property type="evidence" value="ECO:0000318"/>
    <property type="project" value="GO_Central"/>
</dbReference>
<dbReference type="VEuPathDB" id="PlasmoDB:PF3D7_1251000"/>
<reference evidence="4 5" key="1">
    <citation type="journal article" date="2002" name="Nature">
        <title>Genome sequence of the human malaria parasite Plasmodium falciparum.</title>
        <authorList>
            <person name="Gardner M.J."/>
            <person name="Hall N."/>
            <person name="Fung E."/>
            <person name="White O."/>
            <person name="Berriman M."/>
            <person name="Hyman R.W."/>
            <person name="Carlton J.M."/>
            <person name="Pain A."/>
            <person name="Nelson K.E."/>
            <person name="Bowman S."/>
            <person name="Paulsen I.T."/>
            <person name="James K."/>
            <person name="Eisen J.A."/>
            <person name="Rutherford K."/>
            <person name="Salzberg S.L."/>
            <person name="Craig A."/>
            <person name="Kyes S."/>
            <person name="Chan M.S."/>
            <person name="Nene V."/>
            <person name="Shallom S.J."/>
            <person name="Suh B."/>
            <person name="Peterson J."/>
            <person name="Angiuoli S."/>
            <person name="Pertea M."/>
            <person name="Allen J."/>
            <person name="Selengut J."/>
            <person name="Haft D."/>
            <person name="Mather M.W."/>
            <person name="Vaidya A.B."/>
            <person name="Martin D.M."/>
            <person name="Fairlamb A.H."/>
            <person name="Fraunholz M.J."/>
            <person name="Roos D.S."/>
            <person name="Ralph S.A."/>
            <person name="McFadden G.I."/>
            <person name="Cummings L.M."/>
            <person name="Subramanian G.M."/>
            <person name="Mungall C."/>
            <person name="Venter J.C."/>
            <person name="Carucci D.J."/>
            <person name="Hoffman S.L."/>
            <person name="Newbold C."/>
            <person name="Davis R.W."/>
            <person name="Fraser C.M."/>
            <person name="Barrell B."/>
        </authorList>
    </citation>
    <scope>NUCLEOTIDE SEQUENCE [LARGE SCALE GENOMIC DNA]</scope>
    <source>
        <strain evidence="5">Isolate 3D7</strain>
    </source>
</reference>
<keyword evidence="2" id="KW-0732">Signal</keyword>
<accession>A0A144A1J3</accession>
<dbReference type="FunCoup" id="A0A144A1J3">
    <property type="interactions" value="2"/>
</dbReference>
<dbReference type="GO" id="GO:0051131">
    <property type="term" value="P:chaperone-mediated protein complex assembly"/>
    <property type="evidence" value="ECO:0000318"/>
    <property type="project" value="GO_Central"/>
</dbReference>
<evidence type="ECO:0000256" key="2">
    <source>
        <dbReference type="SAM" id="SignalP"/>
    </source>
</evidence>
<dbReference type="PhylomeDB" id="A0A144A1J3"/>
<dbReference type="GO" id="GO:0051087">
    <property type="term" value="F:protein-folding chaperone binding"/>
    <property type="evidence" value="ECO:0000318"/>
    <property type="project" value="GO_Central"/>
</dbReference>
<evidence type="ECO:0000313" key="5">
    <source>
        <dbReference type="Proteomes" id="UP000001450"/>
    </source>
</evidence>
<dbReference type="RefSeq" id="XP_024329182.1">
    <property type="nucleotide sequence ID" value="XM_024473418.1"/>
</dbReference>